<evidence type="ECO:0000313" key="3">
    <source>
        <dbReference type="Proteomes" id="UP000015100"/>
    </source>
</evidence>
<proteinExistence type="predicted"/>
<keyword evidence="3" id="KW-1185">Reference proteome</keyword>
<dbReference type="OrthoDB" id="5047692at2759"/>
<feature type="signal peptide" evidence="1">
    <location>
        <begin position="1"/>
        <end position="26"/>
    </location>
</feature>
<feature type="chain" id="PRO_5004561426" evidence="1">
    <location>
        <begin position="27"/>
        <end position="571"/>
    </location>
</feature>
<evidence type="ECO:0000313" key="2">
    <source>
        <dbReference type="EMBL" id="EPS40118.1"/>
    </source>
</evidence>
<accession>S8BL34</accession>
<evidence type="ECO:0000256" key="1">
    <source>
        <dbReference type="SAM" id="SignalP"/>
    </source>
</evidence>
<dbReference type="EMBL" id="AQGS01000435">
    <property type="protein sequence ID" value="EPS40118.1"/>
    <property type="molecule type" value="Genomic_DNA"/>
</dbReference>
<gene>
    <name evidence="2" type="ORF">H072_6055</name>
</gene>
<reference evidence="3" key="2">
    <citation type="submission" date="2013-04" db="EMBL/GenBank/DDBJ databases">
        <title>Genomic mechanisms accounting for the adaptation to parasitism in nematode-trapping fungi.</title>
        <authorList>
            <person name="Ahren D.G."/>
        </authorList>
    </citation>
    <scope>NUCLEOTIDE SEQUENCE [LARGE SCALE GENOMIC DNA]</scope>
    <source>
        <strain evidence="3">CBS 200.50</strain>
    </source>
</reference>
<dbReference type="HOGENOM" id="CLU_477353_0_0_1"/>
<protein>
    <submittedName>
        <fullName evidence="2">Uncharacterized protein</fullName>
    </submittedName>
</protein>
<name>S8BL34_DACHA</name>
<reference evidence="2 3" key="1">
    <citation type="journal article" date="2013" name="PLoS Genet.">
        <title>Genomic mechanisms accounting for the adaptation to parasitism in nematode-trapping fungi.</title>
        <authorList>
            <person name="Meerupati T."/>
            <person name="Andersson K.M."/>
            <person name="Friman E."/>
            <person name="Kumar D."/>
            <person name="Tunlid A."/>
            <person name="Ahren D."/>
        </authorList>
    </citation>
    <scope>NUCLEOTIDE SEQUENCE [LARGE SCALE GENOMIC DNA]</scope>
    <source>
        <strain evidence="2 3">CBS 200.50</strain>
    </source>
</reference>
<comment type="caution">
    <text evidence="2">The sequence shown here is derived from an EMBL/GenBank/DDBJ whole genome shotgun (WGS) entry which is preliminary data.</text>
</comment>
<dbReference type="AlphaFoldDB" id="S8BL34"/>
<dbReference type="Proteomes" id="UP000015100">
    <property type="component" value="Unassembled WGS sequence"/>
</dbReference>
<sequence>MEPHKAIRPFVVLLSLFVLLLPPTRTSRVEFGPVDHSDPFSLLQRYAMKWKPATPTFNSIDITQFLRRRLPDRTIPTPRQGILHPENPRAFIQMESSKSKAGCQFQCNVDNITLETSAKPPAGDAFGGNSALLFAYAQRLADIMAPGIELAKDRKAIYLTPPFTPGIAVEEPNPENLMNYQVWQYADNLLQADCPMWDHDGGSYFDFYSDYLSYASVAGSSSNDPKARNNMLHLAGQLKAAGKAVENAKEDAITKYKQIIADSASGAKLPPNFENLTVWLQQYTPYIVSQNDFKDKTELYNEARVDYYGEGVLEVSDLLTNIASAKEYTKSEPGFNMPCTSSSKSLAQRVQEAQSGKDYEGDTSADLFYKPKYNINGYEDAVGLWSENYHKNKKPETLFALSLDDLADTAVDWGSLGFPNIDSKKDEGVSPKDTVLSVATADRTLTPKVDDIIISVTDLQAFDISRGNWENPDFKSCFPKLRADAPLRLSSQIVRPCALLFGYGLKIQLKINSEDIDELTYSLENSETDKATLKLLGVDNNSLRTEGGTLVGTDEPDVGYPYLLAVLGDVI</sequence>
<dbReference type="OMA" id="IWRAYGQ"/>
<keyword evidence="1" id="KW-0732">Signal</keyword>
<organism evidence="2 3">
    <name type="scientific">Dactylellina haptotyla (strain CBS 200.50)</name>
    <name type="common">Nematode-trapping fungus</name>
    <name type="synonym">Monacrosporium haptotylum</name>
    <dbReference type="NCBI Taxonomy" id="1284197"/>
    <lineage>
        <taxon>Eukaryota</taxon>
        <taxon>Fungi</taxon>
        <taxon>Dikarya</taxon>
        <taxon>Ascomycota</taxon>
        <taxon>Pezizomycotina</taxon>
        <taxon>Orbiliomycetes</taxon>
        <taxon>Orbiliales</taxon>
        <taxon>Orbiliaceae</taxon>
        <taxon>Dactylellina</taxon>
    </lineage>
</organism>